<reference evidence="1" key="1">
    <citation type="journal article" date="2015" name="Nature">
        <title>Complex archaea that bridge the gap between prokaryotes and eukaryotes.</title>
        <authorList>
            <person name="Spang A."/>
            <person name="Saw J.H."/>
            <person name="Jorgensen S.L."/>
            <person name="Zaremba-Niedzwiedzka K."/>
            <person name="Martijn J."/>
            <person name="Lind A.E."/>
            <person name="van Eijk R."/>
            <person name="Schleper C."/>
            <person name="Guy L."/>
            <person name="Ettema T.J."/>
        </authorList>
    </citation>
    <scope>NUCLEOTIDE SEQUENCE</scope>
</reference>
<dbReference type="AlphaFoldDB" id="A0A0F9JSP1"/>
<proteinExistence type="predicted"/>
<organism evidence="1">
    <name type="scientific">marine sediment metagenome</name>
    <dbReference type="NCBI Taxonomy" id="412755"/>
    <lineage>
        <taxon>unclassified sequences</taxon>
        <taxon>metagenomes</taxon>
        <taxon>ecological metagenomes</taxon>
    </lineage>
</organism>
<gene>
    <name evidence="1" type="ORF">LCGC14_1789040</name>
</gene>
<name>A0A0F9JSP1_9ZZZZ</name>
<protein>
    <submittedName>
        <fullName evidence="1">Uncharacterized protein</fullName>
    </submittedName>
</protein>
<sequence length="48" mass="5873">MKQLSKLKYMESLVRHVEYDDFDEFIKSIYGQVFNFIDSYEANNDHTY</sequence>
<accession>A0A0F9JSP1</accession>
<dbReference type="EMBL" id="LAZR01017054">
    <property type="protein sequence ID" value="KKM01973.1"/>
    <property type="molecule type" value="Genomic_DNA"/>
</dbReference>
<feature type="non-terminal residue" evidence="1">
    <location>
        <position position="48"/>
    </location>
</feature>
<comment type="caution">
    <text evidence="1">The sequence shown here is derived from an EMBL/GenBank/DDBJ whole genome shotgun (WGS) entry which is preliminary data.</text>
</comment>
<evidence type="ECO:0000313" key="1">
    <source>
        <dbReference type="EMBL" id="KKM01973.1"/>
    </source>
</evidence>